<gene>
    <name evidence="1" type="ORF">SBAD_LOCUS5062</name>
</gene>
<proteinExistence type="predicted"/>
<protein>
    <submittedName>
        <fullName evidence="1 3">Uncharacterized protein</fullName>
    </submittedName>
</protein>
<organism evidence="3">
    <name type="scientific">Soboliphyme baturini</name>
    <dbReference type="NCBI Taxonomy" id="241478"/>
    <lineage>
        <taxon>Eukaryota</taxon>
        <taxon>Metazoa</taxon>
        <taxon>Ecdysozoa</taxon>
        <taxon>Nematoda</taxon>
        <taxon>Enoplea</taxon>
        <taxon>Dorylaimia</taxon>
        <taxon>Dioctophymatida</taxon>
        <taxon>Dioctophymatoidea</taxon>
        <taxon>Soboliphymatidae</taxon>
        <taxon>Soboliphyme</taxon>
    </lineage>
</organism>
<dbReference type="EMBL" id="UZAM01008729">
    <property type="protein sequence ID" value="VDP06161.1"/>
    <property type="molecule type" value="Genomic_DNA"/>
</dbReference>
<dbReference type="Proteomes" id="UP000270296">
    <property type="component" value="Unassembled WGS sequence"/>
</dbReference>
<sequence>MLCAAFPHCPDNGHRASAAVPYSTAATSATVAVNRCAETEKSLNGTWPSSADETRKKLQNWNPYSINLFPYCVISHHPSGLQCHRRICASRHVRDEIGVTRPTAVTDDDDHLPPIHACIVAPVSRLASPPLPSHVLVWLMHFVPQERTNERTLQRLLQEMLLDNHMSQVLL</sequence>
<evidence type="ECO:0000313" key="1">
    <source>
        <dbReference type="EMBL" id="VDP06161.1"/>
    </source>
</evidence>
<reference evidence="1 2" key="2">
    <citation type="submission" date="2018-11" db="EMBL/GenBank/DDBJ databases">
        <authorList>
            <consortium name="Pathogen Informatics"/>
        </authorList>
    </citation>
    <scope>NUCLEOTIDE SEQUENCE [LARGE SCALE GENOMIC DNA]</scope>
</reference>
<evidence type="ECO:0000313" key="2">
    <source>
        <dbReference type="Proteomes" id="UP000270296"/>
    </source>
</evidence>
<accession>A0A183IN66</accession>
<reference evidence="3" key="1">
    <citation type="submission" date="2016-06" db="UniProtKB">
        <authorList>
            <consortium name="WormBaseParasite"/>
        </authorList>
    </citation>
    <scope>IDENTIFICATION</scope>
</reference>
<dbReference type="WBParaSite" id="SBAD_0000527201-mRNA-1">
    <property type="protein sequence ID" value="SBAD_0000527201-mRNA-1"/>
    <property type="gene ID" value="SBAD_0000527201"/>
</dbReference>
<keyword evidence="2" id="KW-1185">Reference proteome</keyword>
<dbReference type="AlphaFoldDB" id="A0A183IN66"/>
<evidence type="ECO:0000313" key="3">
    <source>
        <dbReference type="WBParaSite" id="SBAD_0000527201-mRNA-1"/>
    </source>
</evidence>
<name>A0A183IN66_9BILA</name>